<evidence type="ECO:0000256" key="1">
    <source>
        <dbReference type="ARBA" id="ARBA00009673"/>
    </source>
</evidence>
<dbReference type="SUPFAM" id="SSF69500">
    <property type="entry name" value="DTD-like"/>
    <property type="match status" value="1"/>
</dbReference>
<dbReference type="Proteomes" id="UP000281549">
    <property type="component" value="Unassembled WGS sequence"/>
</dbReference>
<keyword evidence="6" id="KW-0378">Hydrolase</keyword>
<proteinExistence type="inferred from homology"/>
<dbReference type="Pfam" id="PF02580">
    <property type="entry name" value="Tyr_Deacylase"/>
    <property type="match status" value="1"/>
</dbReference>
<name>A0A4P9YAL7_ROZAC</name>
<evidence type="ECO:0000313" key="7">
    <source>
        <dbReference type="EMBL" id="RKP16158.1"/>
    </source>
</evidence>
<dbReference type="PANTHER" id="PTHR10472">
    <property type="entry name" value="D-TYROSYL-TRNA TYR DEACYLASE"/>
    <property type="match status" value="1"/>
</dbReference>
<evidence type="ECO:0000256" key="4">
    <source>
        <dbReference type="ARBA" id="ARBA00047676"/>
    </source>
</evidence>
<dbReference type="InterPro" id="IPR003732">
    <property type="entry name" value="Daa-tRNA_deacyls_DTD"/>
</dbReference>
<dbReference type="GO" id="GO:0005737">
    <property type="term" value="C:cytoplasm"/>
    <property type="evidence" value="ECO:0007669"/>
    <property type="project" value="UniProtKB-SubCell"/>
</dbReference>
<keyword evidence="6" id="KW-0963">Cytoplasm</keyword>
<accession>A0A4P9YAL7</accession>
<dbReference type="NCBIfam" id="TIGR00256">
    <property type="entry name" value="D-aminoacyl-tRNA deacylase"/>
    <property type="match status" value="1"/>
</dbReference>
<dbReference type="AlphaFoldDB" id="A0A4P9YAL7"/>
<comment type="catalytic activity">
    <reaction evidence="4">
        <text>glycyl-tRNA(Ala) + H2O = tRNA(Ala) + glycine + H(+)</text>
        <dbReference type="Rhea" id="RHEA:53744"/>
        <dbReference type="Rhea" id="RHEA-COMP:9657"/>
        <dbReference type="Rhea" id="RHEA-COMP:13640"/>
        <dbReference type="ChEBI" id="CHEBI:15377"/>
        <dbReference type="ChEBI" id="CHEBI:15378"/>
        <dbReference type="ChEBI" id="CHEBI:57305"/>
        <dbReference type="ChEBI" id="CHEBI:78442"/>
        <dbReference type="ChEBI" id="CHEBI:78522"/>
        <dbReference type="EC" id="3.1.1.96"/>
    </reaction>
</comment>
<dbReference type="PANTHER" id="PTHR10472:SF5">
    <property type="entry name" value="D-AMINOACYL-TRNA DEACYLASE 1"/>
    <property type="match status" value="1"/>
</dbReference>
<dbReference type="GO" id="GO:0106026">
    <property type="term" value="F:Gly-tRNA(Ala) deacylase activity"/>
    <property type="evidence" value="ECO:0007669"/>
    <property type="project" value="RHEA"/>
</dbReference>
<dbReference type="GO" id="GO:0000049">
    <property type="term" value="F:tRNA binding"/>
    <property type="evidence" value="ECO:0007669"/>
    <property type="project" value="UniProtKB-KW"/>
</dbReference>
<organism evidence="7 8">
    <name type="scientific">Rozella allomycis (strain CSF55)</name>
    <dbReference type="NCBI Taxonomy" id="988480"/>
    <lineage>
        <taxon>Eukaryota</taxon>
        <taxon>Fungi</taxon>
        <taxon>Fungi incertae sedis</taxon>
        <taxon>Cryptomycota</taxon>
        <taxon>Cryptomycota incertae sedis</taxon>
        <taxon>Rozella</taxon>
    </lineage>
</organism>
<protein>
    <recommendedName>
        <fullName evidence="3 6">D-aminoacyl-tRNA deacylase</fullName>
        <ecNumber evidence="2 6">3.1.1.96</ecNumber>
    </recommendedName>
</protein>
<keyword evidence="6" id="KW-0820">tRNA-binding</keyword>
<reference evidence="8" key="1">
    <citation type="journal article" date="2018" name="Nat. Microbiol.">
        <title>Leveraging single-cell genomics to expand the fungal tree of life.</title>
        <authorList>
            <person name="Ahrendt S.R."/>
            <person name="Quandt C.A."/>
            <person name="Ciobanu D."/>
            <person name="Clum A."/>
            <person name="Salamov A."/>
            <person name="Andreopoulos B."/>
            <person name="Cheng J.F."/>
            <person name="Woyke T."/>
            <person name="Pelin A."/>
            <person name="Henrissat B."/>
            <person name="Reynolds N.K."/>
            <person name="Benny G.L."/>
            <person name="Smith M.E."/>
            <person name="James T.Y."/>
            <person name="Grigoriev I.V."/>
        </authorList>
    </citation>
    <scope>NUCLEOTIDE SEQUENCE [LARGE SCALE GENOMIC DNA]</scope>
    <source>
        <strain evidence="8">CSF55</strain>
    </source>
</reference>
<sequence>MRAVIQRVKRASVTANNQIVSSIDQGLCILVGIHCNDTPLDAQKLADKILKLKLFSCPNTSQMWKKSVSDLSLPILCVSQFTLFAKTSKGNKPDFHLSMKSADSKPFYENFLAYLKGKLGADRVFDGVFGEMMDVEIVNDGPVTIILDTMEGKEKEKENLEN</sequence>
<dbReference type="EMBL" id="ML006901">
    <property type="protein sequence ID" value="RKP16158.1"/>
    <property type="molecule type" value="Genomic_DNA"/>
</dbReference>
<evidence type="ECO:0000256" key="3">
    <source>
        <dbReference type="ARBA" id="ARBA00020007"/>
    </source>
</evidence>
<comment type="catalytic activity">
    <reaction evidence="5">
        <text>a D-aminoacyl-tRNA + H2O = a tRNA + a D-alpha-amino acid + H(+)</text>
        <dbReference type="Rhea" id="RHEA:13953"/>
        <dbReference type="Rhea" id="RHEA-COMP:10123"/>
        <dbReference type="Rhea" id="RHEA-COMP:10124"/>
        <dbReference type="ChEBI" id="CHEBI:15377"/>
        <dbReference type="ChEBI" id="CHEBI:15378"/>
        <dbReference type="ChEBI" id="CHEBI:59871"/>
        <dbReference type="ChEBI" id="CHEBI:78442"/>
        <dbReference type="ChEBI" id="CHEBI:79333"/>
        <dbReference type="EC" id="3.1.1.96"/>
    </reaction>
</comment>
<dbReference type="GO" id="GO:0051500">
    <property type="term" value="F:D-tyrosyl-tRNA(Tyr) deacylase activity"/>
    <property type="evidence" value="ECO:0007669"/>
    <property type="project" value="TreeGrafter"/>
</dbReference>
<comment type="similarity">
    <text evidence="1 6">Belongs to the DTD family.</text>
</comment>
<evidence type="ECO:0000256" key="6">
    <source>
        <dbReference type="RuleBase" id="RU003470"/>
    </source>
</evidence>
<dbReference type="InterPro" id="IPR023509">
    <property type="entry name" value="DTD-like_sf"/>
</dbReference>
<keyword evidence="6" id="KW-0694">RNA-binding</keyword>
<evidence type="ECO:0000256" key="2">
    <source>
        <dbReference type="ARBA" id="ARBA00013056"/>
    </source>
</evidence>
<dbReference type="EC" id="3.1.1.96" evidence="2 6"/>
<dbReference type="Gene3D" id="3.50.80.10">
    <property type="entry name" value="D-tyrosyl-tRNA(Tyr) deacylase"/>
    <property type="match status" value="1"/>
</dbReference>
<dbReference type="FunFam" id="3.50.80.10:FF:000001">
    <property type="entry name" value="D-aminoacyl-tRNA deacylase"/>
    <property type="match status" value="1"/>
</dbReference>
<evidence type="ECO:0000313" key="8">
    <source>
        <dbReference type="Proteomes" id="UP000281549"/>
    </source>
</evidence>
<evidence type="ECO:0000256" key="5">
    <source>
        <dbReference type="ARBA" id="ARBA00048018"/>
    </source>
</evidence>
<gene>
    <name evidence="7" type="ORF">ROZALSC1DRAFT_17937</name>
</gene>
<comment type="subcellular location">
    <subcellularLocation>
        <location evidence="6">Cytoplasm</location>
    </subcellularLocation>
</comment>